<dbReference type="Proteomes" id="UP001367508">
    <property type="component" value="Unassembled WGS sequence"/>
</dbReference>
<feature type="region of interest" description="Disordered" evidence="1">
    <location>
        <begin position="78"/>
        <end position="99"/>
    </location>
</feature>
<evidence type="ECO:0000313" key="2">
    <source>
        <dbReference type="EMBL" id="KAK7350166.1"/>
    </source>
</evidence>
<dbReference type="EMBL" id="JAYMYQ010000002">
    <property type="protein sequence ID" value="KAK7350166.1"/>
    <property type="molecule type" value="Genomic_DNA"/>
</dbReference>
<protein>
    <submittedName>
        <fullName evidence="2">Uncharacterized protein</fullName>
    </submittedName>
</protein>
<keyword evidence="3" id="KW-1185">Reference proteome</keyword>
<accession>A0AAN9QX11</accession>
<organism evidence="2 3">
    <name type="scientific">Canavalia gladiata</name>
    <name type="common">Sword bean</name>
    <name type="synonym">Dolichos gladiatus</name>
    <dbReference type="NCBI Taxonomy" id="3824"/>
    <lineage>
        <taxon>Eukaryota</taxon>
        <taxon>Viridiplantae</taxon>
        <taxon>Streptophyta</taxon>
        <taxon>Embryophyta</taxon>
        <taxon>Tracheophyta</taxon>
        <taxon>Spermatophyta</taxon>
        <taxon>Magnoliopsida</taxon>
        <taxon>eudicotyledons</taxon>
        <taxon>Gunneridae</taxon>
        <taxon>Pentapetalae</taxon>
        <taxon>rosids</taxon>
        <taxon>fabids</taxon>
        <taxon>Fabales</taxon>
        <taxon>Fabaceae</taxon>
        <taxon>Papilionoideae</taxon>
        <taxon>50 kb inversion clade</taxon>
        <taxon>NPAAA clade</taxon>
        <taxon>indigoferoid/millettioid clade</taxon>
        <taxon>Phaseoleae</taxon>
        <taxon>Canavalia</taxon>
    </lineage>
</organism>
<sequence length="99" mass="10985">MSSQNRKVNSRTCFTSTSFPSHLLTVRPCTLREAMNVRFRIHVPILAYRNRGQTSHPAQYLSHSYLSMVSIKGKATLSSNTELSPPGVVRGGSSDSFLQ</sequence>
<gene>
    <name evidence="2" type="ORF">VNO77_08383</name>
</gene>
<dbReference type="AlphaFoldDB" id="A0AAN9QX11"/>
<comment type="caution">
    <text evidence="2">The sequence shown here is derived from an EMBL/GenBank/DDBJ whole genome shotgun (WGS) entry which is preliminary data.</text>
</comment>
<evidence type="ECO:0000256" key="1">
    <source>
        <dbReference type="SAM" id="MobiDB-lite"/>
    </source>
</evidence>
<reference evidence="2 3" key="1">
    <citation type="submission" date="2024-01" db="EMBL/GenBank/DDBJ databases">
        <title>The genomes of 5 underutilized Papilionoideae crops provide insights into root nodulation and disease resistanc.</title>
        <authorList>
            <person name="Jiang F."/>
        </authorList>
    </citation>
    <scope>NUCLEOTIDE SEQUENCE [LARGE SCALE GENOMIC DNA]</scope>
    <source>
        <strain evidence="2">LVBAO_FW01</strain>
        <tissue evidence="2">Leaves</tissue>
    </source>
</reference>
<name>A0AAN9QX11_CANGL</name>
<proteinExistence type="predicted"/>
<evidence type="ECO:0000313" key="3">
    <source>
        <dbReference type="Proteomes" id="UP001367508"/>
    </source>
</evidence>